<keyword evidence="1" id="KW-0472">Membrane</keyword>
<reference evidence="3 4" key="1">
    <citation type="submission" date="2017-02" db="EMBL/GenBank/DDBJ databases">
        <authorList>
            <person name="Peterson S.W."/>
        </authorList>
    </citation>
    <scope>NUCLEOTIDE SEQUENCE [LARGE SCALE GENOMIC DNA]</scope>
    <source>
        <strain evidence="3 4">LMG 22410</strain>
    </source>
</reference>
<name>A0A1R4FIW7_9MICO</name>
<feature type="transmembrane region" description="Helical" evidence="1">
    <location>
        <begin position="20"/>
        <end position="38"/>
    </location>
</feature>
<feature type="domain" description="TadE-like" evidence="2">
    <location>
        <begin position="14"/>
        <end position="56"/>
    </location>
</feature>
<sequence length="146" mass="15172">MLRTLTRLRRDDNGSATVEIVILAPVFLMVLLLIVGLGRIQMAGNSTESAAGNGARAATLQGDQASADNAAEQAVRDSLTSNGINCQQLTINLDTSAVENQLGQVGTVTVDITCVVSLSDISVPGLPGNYTLNATGTSPINPYSER</sequence>
<keyword evidence="4" id="KW-1185">Reference proteome</keyword>
<accession>A0A1R4FIW7</accession>
<dbReference type="EMBL" id="FUHU01000025">
    <property type="protein sequence ID" value="SJM55895.1"/>
    <property type="molecule type" value="Genomic_DNA"/>
</dbReference>
<evidence type="ECO:0000259" key="2">
    <source>
        <dbReference type="Pfam" id="PF07811"/>
    </source>
</evidence>
<keyword evidence="1" id="KW-0812">Transmembrane</keyword>
<dbReference type="InterPro" id="IPR012495">
    <property type="entry name" value="TadE-like_dom"/>
</dbReference>
<gene>
    <name evidence="3" type="ORF">CZ674_04760</name>
</gene>
<proteinExistence type="predicted"/>
<evidence type="ECO:0000313" key="4">
    <source>
        <dbReference type="Proteomes" id="UP000195787"/>
    </source>
</evidence>
<dbReference type="RefSeq" id="WP_086991409.1">
    <property type="nucleotide sequence ID" value="NZ_FUHU01000025.1"/>
</dbReference>
<protein>
    <submittedName>
        <fullName evidence="3">Putative membrane protein</fullName>
    </submittedName>
</protein>
<evidence type="ECO:0000313" key="3">
    <source>
        <dbReference type="EMBL" id="SJM55895.1"/>
    </source>
</evidence>
<keyword evidence="1" id="KW-1133">Transmembrane helix</keyword>
<dbReference type="Pfam" id="PF07811">
    <property type="entry name" value="TadE"/>
    <property type="match status" value="1"/>
</dbReference>
<dbReference type="AlphaFoldDB" id="A0A1R4FIW7"/>
<dbReference type="GeneID" id="303172518"/>
<dbReference type="OrthoDB" id="4869119at2"/>
<dbReference type="Proteomes" id="UP000195787">
    <property type="component" value="Unassembled WGS sequence"/>
</dbReference>
<organism evidence="3 4">
    <name type="scientific">Agrococcus casei LMG 22410</name>
    <dbReference type="NCBI Taxonomy" id="1255656"/>
    <lineage>
        <taxon>Bacteria</taxon>
        <taxon>Bacillati</taxon>
        <taxon>Actinomycetota</taxon>
        <taxon>Actinomycetes</taxon>
        <taxon>Micrococcales</taxon>
        <taxon>Microbacteriaceae</taxon>
        <taxon>Agrococcus</taxon>
    </lineage>
</organism>
<evidence type="ECO:0000256" key="1">
    <source>
        <dbReference type="SAM" id="Phobius"/>
    </source>
</evidence>